<dbReference type="OrthoDB" id="6162173at2"/>
<keyword evidence="2" id="KW-1185">Reference proteome</keyword>
<dbReference type="RefSeq" id="WP_025424227.1">
    <property type="nucleotide sequence ID" value="NZ_CP006570.1"/>
</dbReference>
<organism evidence="1 2">
    <name type="scientific">Sodalis praecaptivus</name>
    <dbReference type="NCBI Taxonomy" id="1239307"/>
    <lineage>
        <taxon>Bacteria</taxon>
        <taxon>Pseudomonadati</taxon>
        <taxon>Pseudomonadota</taxon>
        <taxon>Gammaproteobacteria</taxon>
        <taxon>Enterobacterales</taxon>
        <taxon>Bruguierivoracaceae</taxon>
        <taxon>Sodalis</taxon>
    </lineage>
</organism>
<dbReference type="Pfam" id="PF12318">
    <property type="entry name" value="FAD-SLDH"/>
    <property type="match status" value="1"/>
</dbReference>
<name>W0I3Q5_9GAMM</name>
<dbReference type="HOGENOM" id="CLU_098949_2_0_6"/>
<dbReference type="EMBL" id="CP006570">
    <property type="protein sequence ID" value="AHF79100.1"/>
    <property type="molecule type" value="Genomic_DNA"/>
</dbReference>
<reference evidence="1 2" key="1">
    <citation type="journal article" date="2014" name="Genome Biol. Evol.">
        <title>Genome degeneration and adaptation in a nascent stage of symbiosis.</title>
        <authorList>
            <person name="Oakeson K.F."/>
            <person name="Gil R."/>
            <person name="Clayton A.L."/>
            <person name="Dunn D.M."/>
            <person name="von Niederhausern A.C."/>
            <person name="Hamil C."/>
            <person name="Aoyagi A."/>
            <person name="Duval B."/>
            <person name="Baca A."/>
            <person name="Silva F.J."/>
            <person name="Vallier A."/>
            <person name="Jackson D.G."/>
            <person name="Latorre A."/>
            <person name="Weiss R.B."/>
            <person name="Heddi A."/>
            <person name="Moya A."/>
            <person name="Dale C."/>
        </authorList>
    </citation>
    <scope>NUCLEOTIDE SEQUENCE [LARGE SCALE GENOMIC DNA]</scope>
    <source>
        <strain evidence="1 2">HS1</strain>
        <plasmid evidence="2">Plasmid pHS1</plasmid>
    </source>
</reference>
<dbReference type="Proteomes" id="UP000019028">
    <property type="component" value="Plasmid pHS1"/>
</dbReference>
<dbReference type="AlphaFoldDB" id="W0I3Q5"/>
<dbReference type="PATRIC" id="fig|1239307.3.peg.4577"/>
<proteinExistence type="predicted"/>
<evidence type="ECO:0000313" key="2">
    <source>
        <dbReference type="Proteomes" id="UP000019028"/>
    </source>
</evidence>
<dbReference type="InterPro" id="IPR024651">
    <property type="entry name" value="FAD-SLDH_ssu"/>
</dbReference>
<keyword evidence="1" id="KW-0614">Plasmid</keyword>
<protein>
    <submittedName>
        <fullName evidence="1">Gluconate dehydrogenase subunit</fullName>
    </submittedName>
</protein>
<gene>
    <name evidence="1" type="ORF">Sant_P0053</name>
</gene>
<dbReference type="KEGG" id="sod:Sant_P0053"/>
<accession>W0I3Q5</accession>
<geneLocation type="plasmid" evidence="1 2">
    <name>pHS1</name>
</geneLocation>
<sequence length="179" mass="19757">MRLLSRRQWLVGAAGVLAAAISSQYLRQFFTYLQPAALPTAAPLLPVSAPFMAVSKKLTGIDKLQPDLAFALYRSLYHPQLDAQLEALLSRLDEQHGSAGPPWLEVLAQQSPPLRQLYHQLINGWYLGVVGQGDNLRCIAFENLVSYRLLHHVLLPPSYAPGPPNFWVKKPGAEVSAHG</sequence>
<evidence type="ECO:0000313" key="1">
    <source>
        <dbReference type="EMBL" id="AHF79100.1"/>
    </source>
</evidence>